<feature type="compositionally biased region" description="Basic residues" evidence="1">
    <location>
        <begin position="98"/>
        <end position="108"/>
    </location>
</feature>
<evidence type="ECO:0000313" key="2">
    <source>
        <dbReference type="EMBL" id="KAF0900705.1"/>
    </source>
</evidence>
<dbReference type="EMBL" id="SPHZ02000009">
    <property type="protein sequence ID" value="KAF0900705.1"/>
    <property type="molecule type" value="Genomic_DNA"/>
</dbReference>
<comment type="caution">
    <text evidence="2">The sequence shown here is derived from an EMBL/GenBank/DDBJ whole genome shotgun (WGS) entry which is preliminary data.</text>
</comment>
<accession>A0A6G1CJ78</accession>
<name>A0A6G1CJ78_9ORYZ</name>
<feature type="region of interest" description="Disordered" evidence="1">
    <location>
        <begin position="98"/>
        <end position="118"/>
    </location>
</feature>
<evidence type="ECO:0000313" key="3">
    <source>
        <dbReference type="Proteomes" id="UP000479710"/>
    </source>
</evidence>
<keyword evidence="3" id="KW-1185">Reference proteome</keyword>
<proteinExistence type="predicted"/>
<dbReference type="Proteomes" id="UP000479710">
    <property type="component" value="Unassembled WGS sequence"/>
</dbReference>
<evidence type="ECO:0000256" key="1">
    <source>
        <dbReference type="SAM" id="MobiDB-lite"/>
    </source>
</evidence>
<feature type="compositionally biased region" description="Basic and acidic residues" evidence="1">
    <location>
        <begin position="109"/>
        <end position="118"/>
    </location>
</feature>
<organism evidence="2 3">
    <name type="scientific">Oryza meyeriana var. granulata</name>
    <dbReference type="NCBI Taxonomy" id="110450"/>
    <lineage>
        <taxon>Eukaryota</taxon>
        <taxon>Viridiplantae</taxon>
        <taxon>Streptophyta</taxon>
        <taxon>Embryophyta</taxon>
        <taxon>Tracheophyta</taxon>
        <taxon>Spermatophyta</taxon>
        <taxon>Magnoliopsida</taxon>
        <taxon>Liliopsida</taxon>
        <taxon>Poales</taxon>
        <taxon>Poaceae</taxon>
        <taxon>BOP clade</taxon>
        <taxon>Oryzoideae</taxon>
        <taxon>Oryzeae</taxon>
        <taxon>Oryzinae</taxon>
        <taxon>Oryza</taxon>
        <taxon>Oryza meyeriana</taxon>
    </lineage>
</organism>
<dbReference type="AlphaFoldDB" id="A0A6G1CJ78"/>
<protein>
    <submittedName>
        <fullName evidence="2">Uncharacterized protein</fullName>
    </submittedName>
</protein>
<gene>
    <name evidence="2" type="ORF">E2562_034762</name>
</gene>
<sequence length="118" mass="13183">MGDSKGIRRTTTMLDKIGAGTEAWFDGMAVGHSTMPANHVFARIKANLPRQPVMLCEELRTLSLQWRTKGSKALRPPSAPQQTCMCHPPRRLMRHQHPLARPAPRRCPHAGERDAIPS</sequence>
<reference evidence="2 3" key="1">
    <citation type="submission" date="2019-11" db="EMBL/GenBank/DDBJ databases">
        <title>Whole genome sequence of Oryza granulata.</title>
        <authorList>
            <person name="Li W."/>
        </authorList>
    </citation>
    <scope>NUCLEOTIDE SEQUENCE [LARGE SCALE GENOMIC DNA]</scope>
    <source>
        <strain evidence="3">cv. Menghai</strain>
        <tissue evidence="2">Leaf</tissue>
    </source>
</reference>